<dbReference type="Pfam" id="PF00296">
    <property type="entry name" value="Bac_luciferase"/>
    <property type="match status" value="1"/>
</dbReference>
<sequence>MEISIHSFAALLPEASTGHVPSPAQRLAALLDEIALADEVGIDVFGIGEHHRSDYVDASPAVILAAAASRTRRIRLASAVSVLSTVDPVRLFQDFSTLDLLSQGRAEITVGRGSFAEAYPLFGHARDDYDALFTEKLGLLQQLNRQTHVTWSGRFRAALTGQGVYPRPLQETLPVWVGVGGTPQSFVRAGAAGLPLMVAIIGGDPARFRPLVDLYRQAGRQVGHPPEKLKVGIHLVGFLADTSRVARDAFYPGWLHAFTQVGKERGWGPVTREQFDAACSPSGAFLIGDPETVIDKARAISKTLGGVDRLAFQMSSAAAGVETMARSIKLIGTQVAPALRDLPRPRS</sequence>
<keyword evidence="1" id="KW-0560">Oxidoreductase</keyword>
<dbReference type="Proteomes" id="UP000199317">
    <property type="component" value="Unassembled WGS sequence"/>
</dbReference>
<dbReference type="InterPro" id="IPR050766">
    <property type="entry name" value="Bact_Lucif_Oxidored"/>
</dbReference>
<dbReference type="GO" id="GO:0004497">
    <property type="term" value="F:monooxygenase activity"/>
    <property type="evidence" value="ECO:0007669"/>
    <property type="project" value="UniProtKB-KW"/>
</dbReference>
<accession>A0A1H0QEH9</accession>
<evidence type="ECO:0000256" key="1">
    <source>
        <dbReference type="ARBA" id="ARBA00023002"/>
    </source>
</evidence>
<feature type="domain" description="Luciferase-like" evidence="3">
    <location>
        <begin position="11"/>
        <end position="302"/>
    </location>
</feature>
<dbReference type="OrthoDB" id="7055978at2"/>
<dbReference type="InterPro" id="IPR022290">
    <property type="entry name" value="LLM_Atu2307-like"/>
</dbReference>
<gene>
    <name evidence="4" type="ORF">SAMN04489708_10871</name>
</gene>
<evidence type="ECO:0000313" key="5">
    <source>
        <dbReference type="Proteomes" id="UP000199317"/>
    </source>
</evidence>
<dbReference type="InterPro" id="IPR036661">
    <property type="entry name" value="Luciferase-like_sf"/>
</dbReference>
<dbReference type="AlphaFoldDB" id="A0A1H0QEH9"/>
<proteinExistence type="predicted"/>
<keyword evidence="5" id="KW-1185">Reference proteome</keyword>
<dbReference type="RefSeq" id="WP_092833599.1">
    <property type="nucleotide sequence ID" value="NZ_FNJL01000008.1"/>
</dbReference>
<dbReference type="GO" id="GO:0016705">
    <property type="term" value="F:oxidoreductase activity, acting on paired donors, with incorporation or reduction of molecular oxygen"/>
    <property type="evidence" value="ECO:0007669"/>
    <property type="project" value="InterPro"/>
</dbReference>
<evidence type="ECO:0000259" key="3">
    <source>
        <dbReference type="Pfam" id="PF00296"/>
    </source>
</evidence>
<dbReference type="PANTHER" id="PTHR30137:SF8">
    <property type="entry name" value="BLR5498 PROTEIN"/>
    <property type="match status" value="1"/>
</dbReference>
<protein>
    <submittedName>
        <fullName evidence="4">Probable oxidoreductase, LLM family</fullName>
    </submittedName>
</protein>
<keyword evidence="2" id="KW-0503">Monooxygenase</keyword>
<dbReference type="GO" id="GO:0005829">
    <property type="term" value="C:cytosol"/>
    <property type="evidence" value="ECO:0007669"/>
    <property type="project" value="TreeGrafter"/>
</dbReference>
<dbReference type="SUPFAM" id="SSF51679">
    <property type="entry name" value="Bacterial luciferase-like"/>
    <property type="match status" value="1"/>
</dbReference>
<name>A0A1H0QEH9_9BURK</name>
<evidence type="ECO:0000256" key="2">
    <source>
        <dbReference type="ARBA" id="ARBA00023033"/>
    </source>
</evidence>
<evidence type="ECO:0000313" key="4">
    <source>
        <dbReference type="EMBL" id="SDP15737.1"/>
    </source>
</evidence>
<organism evidence="4 5">
    <name type="scientific">Paracidovorax cattleyae</name>
    <dbReference type="NCBI Taxonomy" id="80868"/>
    <lineage>
        <taxon>Bacteria</taxon>
        <taxon>Pseudomonadati</taxon>
        <taxon>Pseudomonadota</taxon>
        <taxon>Betaproteobacteria</taxon>
        <taxon>Burkholderiales</taxon>
        <taxon>Comamonadaceae</taxon>
        <taxon>Paracidovorax</taxon>
    </lineage>
</organism>
<dbReference type="PANTHER" id="PTHR30137">
    <property type="entry name" value="LUCIFERASE-LIKE MONOOXYGENASE"/>
    <property type="match status" value="1"/>
</dbReference>
<dbReference type="EMBL" id="FNJL01000008">
    <property type="protein sequence ID" value="SDP15737.1"/>
    <property type="molecule type" value="Genomic_DNA"/>
</dbReference>
<reference evidence="5" key="1">
    <citation type="submission" date="2016-10" db="EMBL/GenBank/DDBJ databases">
        <authorList>
            <person name="Varghese N."/>
            <person name="Submissions S."/>
        </authorList>
    </citation>
    <scope>NUCLEOTIDE SEQUENCE [LARGE SCALE GENOMIC DNA]</scope>
    <source>
        <strain evidence="5">DSM 17101</strain>
    </source>
</reference>
<dbReference type="NCBIfam" id="TIGR03858">
    <property type="entry name" value="LLM_2I7G"/>
    <property type="match status" value="1"/>
</dbReference>
<dbReference type="InterPro" id="IPR011251">
    <property type="entry name" value="Luciferase-like_dom"/>
</dbReference>
<dbReference type="Gene3D" id="3.20.20.30">
    <property type="entry name" value="Luciferase-like domain"/>
    <property type="match status" value="1"/>
</dbReference>